<dbReference type="OrthoDB" id="5916671at2759"/>
<keyword evidence="1 2" id="KW-0694">RNA-binding</keyword>
<evidence type="ECO:0000256" key="2">
    <source>
        <dbReference type="PROSITE-ProRule" id="PRU00176"/>
    </source>
</evidence>
<dbReference type="InterPro" id="IPR012677">
    <property type="entry name" value="Nucleotide-bd_a/b_plait_sf"/>
</dbReference>
<dbReference type="Pfam" id="PF00076">
    <property type="entry name" value="RRM_1"/>
    <property type="match status" value="2"/>
</dbReference>
<gene>
    <name evidence="5" type="ORF">GPUH_LOCUS3545</name>
</gene>
<feature type="domain" description="RRM" evidence="4">
    <location>
        <begin position="1"/>
        <end position="40"/>
    </location>
</feature>
<keyword evidence="3" id="KW-1133">Transmembrane helix</keyword>
<dbReference type="PANTHER" id="PTHR10352">
    <property type="entry name" value="EUKARYOTIC TRANSLATION INITIATION FACTOR 3 SUBUNIT G"/>
    <property type="match status" value="1"/>
</dbReference>
<evidence type="ECO:0000256" key="1">
    <source>
        <dbReference type="ARBA" id="ARBA00022884"/>
    </source>
</evidence>
<accession>A0A183D4A7</accession>
<dbReference type="Proteomes" id="UP000271098">
    <property type="component" value="Unassembled WGS sequence"/>
</dbReference>
<evidence type="ECO:0000313" key="5">
    <source>
        <dbReference type="EMBL" id="VDK39972.1"/>
    </source>
</evidence>
<reference evidence="5 6" key="2">
    <citation type="submission" date="2018-11" db="EMBL/GenBank/DDBJ databases">
        <authorList>
            <consortium name="Pathogen Informatics"/>
        </authorList>
    </citation>
    <scope>NUCLEOTIDE SEQUENCE [LARGE SCALE GENOMIC DNA]</scope>
</reference>
<dbReference type="WBParaSite" id="GPUH_0000355401-mRNA-1">
    <property type="protein sequence ID" value="GPUH_0000355401-mRNA-1"/>
    <property type="gene ID" value="GPUH_0000355401"/>
</dbReference>
<keyword evidence="3" id="KW-0812">Transmembrane</keyword>
<name>A0A183D4A7_9BILA</name>
<dbReference type="AlphaFoldDB" id="A0A183D4A7"/>
<organism evidence="7">
    <name type="scientific">Gongylonema pulchrum</name>
    <dbReference type="NCBI Taxonomy" id="637853"/>
    <lineage>
        <taxon>Eukaryota</taxon>
        <taxon>Metazoa</taxon>
        <taxon>Ecdysozoa</taxon>
        <taxon>Nematoda</taxon>
        <taxon>Chromadorea</taxon>
        <taxon>Rhabditida</taxon>
        <taxon>Spirurina</taxon>
        <taxon>Spiruromorpha</taxon>
        <taxon>Spiruroidea</taxon>
        <taxon>Gongylonematidae</taxon>
        <taxon>Gongylonema</taxon>
    </lineage>
</organism>
<dbReference type="Gene3D" id="3.30.70.330">
    <property type="match status" value="2"/>
</dbReference>
<evidence type="ECO:0000313" key="7">
    <source>
        <dbReference type="WBParaSite" id="GPUH_0000355401-mRNA-1"/>
    </source>
</evidence>
<dbReference type="EMBL" id="UYRT01006155">
    <property type="protein sequence ID" value="VDK39972.1"/>
    <property type="molecule type" value="Genomic_DNA"/>
</dbReference>
<dbReference type="GO" id="GO:0003723">
    <property type="term" value="F:RNA binding"/>
    <property type="evidence" value="ECO:0007669"/>
    <property type="project" value="UniProtKB-UniRule"/>
</dbReference>
<evidence type="ECO:0000313" key="6">
    <source>
        <dbReference type="Proteomes" id="UP000271098"/>
    </source>
</evidence>
<dbReference type="InterPro" id="IPR000504">
    <property type="entry name" value="RRM_dom"/>
</dbReference>
<proteinExistence type="predicted"/>
<dbReference type="SUPFAM" id="SSF54928">
    <property type="entry name" value="RNA-binding domain, RBD"/>
    <property type="match status" value="1"/>
</dbReference>
<protein>
    <submittedName>
        <fullName evidence="7">RRM domain-containing protein</fullName>
    </submittedName>
</protein>
<sequence>QSLGYGFVNYVRQEDAYKAVTSLNGLRLQNKTIKISLWSGYTHVGVKCCRHLLCAAFVRDSNAVLVSFARPSSESIKGANLYVSGLAKSMSQLDLEALFKPFGQIITSRILSDNVTGNVFSASAAPVSVASFLCAFYAFFAAMQCEKRISTRGCLRVRVSVRLCVCVCV</sequence>
<feature type="transmembrane region" description="Helical" evidence="3">
    <location>
        <begin position="119"/>
        <end position="142"/>
    </location>
</feature>
<evidence type="ECO:0000256" key="3">
    <source>
        <dbReference type="SAM" id="Phobius"/>
    </source>
</evidence>
<evidence type="ECO:0000259" key="4">
    <source>
        <dbReference type="PROSITE" id="PS50102"/>
    </source>
</evidence>
<reference evidence="7" key="1">
    <citation type="submission" date="2016-06" db="UniProtKB">
        <authorList>
            <consortium name="WormBaseParasite"/>
        </authorList>
    </citation>
    <scope>IDENTIFICATION</scope>
</reference>
<dbReference type="InterPro" id="IPR035979">
    <property type="entry name" value="RBD_domain_sf"/>
</dbReference>
<keyword evidence="6" id="KW-1185">Reference proteome</keyword>
<dbReference type="PROSITE" id="PS50102">
    <property type="entry name" value="RRM"/>
    <property type="match status" value="1"/>
</dbReference>
<keyword evidence="3" id="KW-0472">Membrane</keyword>